<dbReference type="EMBL" id="JAIWYP010000012">
    <property type="protein sequence ID" value="KAH3728217.1"/>
    <property type="molecule type" value="Genomic_DNA"/>
</dbReference>
<evidence type="ECO:0000313" key="2">
    <source>
        <dbReference type="EMBL" id="KAH3728217.1"/>
    </source>
</evidence>
<reference evidence="2" key="1">
    <citation type="journal article" date="2019" name="bioRxiv">
        <title>The Genome of the Zebra Mussel, Dreissena polymorpha: A Resource for Invasive Species Research.</title>
        <authorList>
            <person name="McCartney M.A."/>
            <person name="Auch B."/>
            <person name="Kono T."/>
            <person name="Mallez S."/>
            <person name="Zhang Y."/>
            <person name="Obille A."/>
            <person name="Becker A."/>
            <person name="Abrahante J.E."/>
            <person name="Garbe J."/>
            <person name="Badalamenti J.P."/>
            <person name="Herman A."/>
            <person name="Mangelson H."/>
            <person name="Liachko I."/>
            <person name="Sullivan S."/>
            <person name="Sone E.D."/>
            <person name="Koren S."/>
            <person name="Silverstein K.A.T."/>
            <person name="Beckman K.B."/>
            <person name="Gohl D.M."/>
        </authorList>
    </citation>
    <scope>NUCLEOTIDE SEQUENCE</scope>
    <source>
        <strain evidence="2">Duluth1</strain>
        <tissue evidence="2">Whole animal</tissue>
    </source>
</reference>
<feature type="coiled-coil region" evidence="1">
    <location>
        <begin position="75"/>
        <end position="102"/>
    </location>
</feature>
<sequence length="142" mass="17312">MCLIYETDNTQESEDTVNLLNVPRMWRFRIPITFDHMRQELNSKFQDLKPKPRVLQRFLLEDDILQALRYLPNIMLLQRTLLHKLQRKLDRAEANAQLKVRDIKKDNLAGHDTERWIDEFSKVWEMTRLRLSQGQPFFNYYF</sequence>
<dbReference type="Proteomes" id="UP000828390">
    <property type="component" value="Unassembled WGS sequence"/>
</dbReference>
<proteinExistence type="predicted"/>
<protein>
    <submittedName>
        <fullName evidence="2">Uncharacterized protein</fullName>
    </submittedName>
</protein>
<reference evidence="2" key="2">
    <citation type="submission" date="2020-11" db="EMBL/GenBank/DDBJ databases">
        <authorList>
            <person name="McCartney M.A."/>
            <person name="Auch B."/>
            <person name="Kono T."/>
            <person name="Mallez S."/>
            <person name="Becker A."/>
            <person name="Gohl D.M."/>
            <person name="Silverstein K.A.T."/>
            <person name="Koren S."/>
            <person name="Bechman K.B."/>
            <person name="Herman A."/>
            <person name="Abrahante J.E."/>
            <person name="Garbe J."/>
        </authorList>
    </citation>
    <scope>NUCLEOTIDE SEQUENCE</scope>
    <source>
        <strain evidence="2">Duluth1</strain>
        <tissue evidence="2">Whole animal</tissue>
    </source>
</reference>
<name>A0A9D4HPG7_DREPO</name>
<evidence type="ECO:0000313" key="3">
    <source>
        <dbReference type="Proteomes" id="UP000828390"/>
    </source>
</evidence>
<keyword evidence="1" id="KW-0175">Coiled coil</keyword>
<dbReference type="AlphaFoldDB" id="A0A9D4HPG7"/>
<evidence type="ECO:0000256" key="1">
    <source>
        <dbReference type="SAM" id="Coils"/>
    </source>
</evidence>
<comment type="caution">
    <text evidence="2">The sequence shown here is derived from an EMBL/GenBank/DDBJ whole genome shotgun (WGS) entry which is preliminary data.</text>
</comment>
<keyword evidence="3" id="KW-1185">Reference proteome</keyword>
<accession>A0A9D4HPG7</accession>
<gene>
    <name evidence="2" type="ORF">DPMN_054168</name>
</gene>
<organism evidence="2 3">
    <name type="scientific">Dreissena polymorpha</name>
    <name type="common">Zebra mussel</name>
    <name type="synonym">Mytilus polymorpha</name>
    <dbReference type="NCBI Taxonomy" id="45954"/>
    <lineage>
        <taxon>Eukaryota</taxon>
        <taxon>Metazoa</taxon>
        <taxon>Spiralia</taxon>
        <taxon>Lophotrochozoa</taxon>
        <taxon>Mollusca</taxon>
        <taxon>Bivalvia</taxon>
        <taxon>Autobranchia</taxon>
        <taxon>Heteroconchia</taxon>
        <taxon>Euheterodonta</taxon>
        <taxon>Imparidentia</taxon>
        <taxon>Neoheterodontei</taxon>
        <taxon>Myida</taxon>
        <taxon>Dreissenoidea</taxon>
        <taxon>Dreissenidae</taxon>
        <taxon>Dreissena</taxon>
    </lineage>
</organism>